<name>A0A2N3N153_9PEZI</name>
<keyword evidence="3" id="KW-1185">Reference proteome</keyword>
<dbReference type="InterPro" id="IPR029068">
    <property type="entry name" value="Glyas_Bleomycin-R_OHBP_Dase"/>
</dbReference>
<sequence>MSAADALPILDHIVILVSVESLQKLPKQLENALTVIDGGSHADGLTLNKLIIFRDGSYIELIAFRDNLDPERRHGHRWGSLKEGAIIDWAYTLADEKAFPAVQKRVEEASPETGVRYQDPVAGGRRRPDGAELKWAVSSAQDASHKPLWPGTAPFWCLDRTPRHLRVPYRDEETGVALPHTTHASGALGISQVFISVPEKEFSSTCLLYDLVHGPAIKHGSPEKAWHWTVYAGSSRGEQVVSLSASPGSKERHISLRLVGDQDSPRSIHVLPGLTLDFDNRSDGE</sequence>
<evidence type="ECO:0000259" key="1">
    <source>
        <dbReference type="Pfam" id="PF13468"/>
    </source>
</evidence>
<reference evidence="2 3" key="1">
    <citation type="journal article" date="2017" name="G3 (Bethesda)">
        <title>First Draft Genome Sequence of the Pathogenic Fungus Lomentospora prolificans (Formerly Scedosporium prolificans).</title>
        <authorList>
            <person name="Luo R."/>
            <person name="Zimin A."/>
            <person name="Workman R."/>
            <person name="Fan Y."/>
            <person name="Pertea G."/>
            <person name="Grossman N."/>
            <person name="Wear M.P."/>
            <person name="Jia B."/>
            <person name="Miller H."/>
            <person name="Casadevall A."/>
            <person name="Timp W."/>
            <person name="Zhang S.X."/>
            <person name="Salzberg S.L."/>
        </authorList>
    </citation>
    <scope>NUCLEOTIDE SEQUENCE [LARGE SCALE GENOMIC DNA]</scope>
    <source>
        <strain evidence="2 3">JHH-5317</strain>
    </source>
</reference>
<dbReference type="PANTHER" id="PTHR40265">
    <property type="entry name" value="BLL2707 PROTEIN"/>
    <property type="match status" value="1"/>
</dbReference>
<organism evidence="2 3">
    <name type="scientific">Lomentospora prolificans</name>
    <dbReference type="NCBI Taxonomy" id="41688"/>
    <lineage>
        <taxon>Eukaryota</taxon>
        <taxon>Fungi</taxon>
        <taxon>Dikarya</taxon>
        <taxon>Ascomycota</taxon>
        <taxon>Pezizomycotina</taxon>
        <taxon>Sordariomycetes</taxon>
        <taxon>Hypocreomycetidae</taxon>
        <taxon>Microascales</taxon>
        <taxon>Microascaceae</taxon>
        <taxon>Lomentospora</taxon>
    </lineage>
</organism>
<dbReference type="Gene3D" id="3.10.180.10">
    <property type="entry name" value="2,3-Dihydroxybiphenyl 1,2-Dioxygenase, domain 1"/>
    <property type="match status" value="1"/>
</dbReference>
<dbReference type="OrthoDB" id="408973at2759"/>
<accession>A0A2N3N153</accession>
<gene>
    <name evidence="2" type="ORF">jhhlp_007477</name>
</gene>
<feature type="domain" description="Glyoxalase-like" evidence="1">
    <location>
        <begin position="10"/>
        <end position="201"/>
    </location>
</feature>
<dbReference type="InterPro" id="IPR025870">
    <property type="entry name" value="Glyoxalase-like_dom"/>
</dbReference>
<dbReference type="Proteomes" id="UP000233524">
    <property type="component" value="Unassembled WGS sequence"/>
</dbReference>
<proteinExistence type="predicted"/>
<comment type="caution">
    <text evidence="2">The sequence shown here is derived from an EMBL/GenBank/DDBJ whole genome shotgun (WGS) entry which is preliminary data.</text>
</comment>
<dbReference type="Pfam" id="PF13468">
    <property type="entry name" value="Glyoxalase_3"/>
    <property type="match status" value="1"/>
</dbReference>
<dbReference type="AlphaFoldDB" id="A0A2N3N153"/>
<dbReference type="InParanoid" id="A0A2N3N153"/>
<dbReference type="PANTHER" id="PTHR40265:SF1">
    <property type="entry name" value="GLYOXALASE-LIKE DOMAIN-CONTAINING PROTEIN"/>
    <property type="match status" value="1"/>
</dbReference>
<evidence type="ECO:0000313" key="2">
    <source>
        <dbReference type="EMBL" id="PKS06160.1"/>
    </source>
</evidence>
<evidence type="ECO:0000313" key="3">
    <source>
        <dbReference type="Proteomes" id="UP000233524"/>
    </source>
</evidence>
<dbReference type="EMBL" id="NLAX01001036">
    <property type="protein sequence ID" value="PKS06160.1"/>
    <property type="molecule type" value="Genomic_DNA"/>
</dbReference>
<protein>
    <recommendedName>
        <fullName evidence="1">Glyoxalase-like domain-containing protein</fullName>
    </recommendedName>
</protein>
<dbReference type="VEuPathDB" id="FungiDB:jhhlp_007477"/>